<name>A0AAJ0M871_9PEZI</name>
<evidence type="ECO:0000259" key="5">
    <source>
        <dbReference type="Pfam" id="PF01765"/>
    </source>
</evidence>
<dbReference type="GO" id="GO:0043023">
    <property type="term" value="F:ribosomal large subunit binding"/>
    <property type="evidence" value="ECO:0007669"/>
    <property type="project" value="TreeGrafter"/>
</dbReference>
<feature type="region of interest" description="Disordered" evidence="4">
    <location>
        <begin position="75"/>
        <end position="111"/>
    </location>
</feature>
<proteinExistence type="inferred from homology"/>
<protein>
    <submittedName>
        <fullName evidence="6">Ribosome recycling factor domain-containing protein</fullName>
    </submittedName>
</protein>
<dbReference type="InterPro" id="IPR036191">
    <property type="entry name" value="RRF_sf"/>
</dbReference>
<dbReference type="Gene3D" id="3.30.1360.40">
    <property type="match status" value="1"/>
</dbReference>
<dbReference type="Gene3D" id="1.10.132.20">
    <property type="entry name" value="Ribosome-recycling factor"/>
    <property type="match status" value="1"/>
</dbReference>
<feature type="domain" description="Ribosome recycling factor" evidence="5">
    <location>
        <begin position="130"/>
        <end position="290"/>
    </location>
</feature>
<keyword evidence="7" id="KW-1185">Reference proteome</keyword>
<dbReference type="GO" id="GO:0006412">
    <property type="term" value="P:translation"/>
    <property type="evidence" value="ECO:0007669"/>
    <property type="project" value="UniProtKB-KW"/>
</dbReference>
<gene>
    <name evidence="6" type="ORF">B0T25DRAFT_329722</name>
</gene>
<evidence type="ECO:0000256" key="1">
    <source>
        <dbReference type="ARBA" id="ARBA00005912"/>
    </source>
</evidence>
<dbReference type="AlphaFoldDB" id="A0AAJ0M871"/>
<dbReference type="PANTHER" id="PTHR20982:SF3">
    <property type="entry name" value="MITOCHONDRIAL RIBOSOME RECYCLING FACTOR PSEUDO 1"/>
    <property type="match status" value="1"/>
</dbReference>
<evidence type="ECO:0000256" key="3">
    <source>
        <dbReference type="ARBA" id="ARBA00024909"/>
    </source>
</evidence>
<evidence type="ECO:0000313" key="6">
    <source>
        <dbReference type="EMBL" id="KAK3341081.1"/>
    </source>
</evidence>
<evidence type="ECO:0000256" key="2">
    <source>
        <dbReference type="ARBA" id="ARBA00022917"/>
    </source>
</evidence>
<organism evidence="6 7">
    <name type="scientific">Lasiosphaeria hispida</name>
    <dbReference type="NCBI Taxonomy" id="260671"/>
    <lineage>
        <taxon>Eukaryota</taxon>
        <taxon>Fungi</taxon>
        <taxon>Dikarya</taxon>
        <taxon>Ascomycota</taxon>
        <taxon>Pezizomycotina</taxon>
        <taxon>Sordariomycetes</taxon>
        <taxon>Sordariomycetidae</taxon>
        <taxon>Sordariales</taxon>
        <taxon>Lasiosphaeriaceae</taxon>
        <taxon>Lasiosphaeria</taxon>
    </lineage>
</organism>
<dbReference type="EMBL" id="JAUIQD010000008">
    <property type="protein sequence ID" value="KAK3341081.1"/>
    <property type="molecule type" value="Genomic_DNA"/>
</dbReference>
<dbReference type="Pfam" id="PF01765">
    <property type="entry name" value="RRF"/>
    <property type="match status" value="1"/>
</dbReference>
<dbReference type="GO" id="GO:0005739">
    <property type="term" value="C:mitochondrion"/>
    <property type="evidence" value="ECO:0007669"/>
    <property type="project" value="TreeGrafter"/>
</dbReference>
<accession>A0AAJ0M871</accession>
<dbReference type="InterPro" id="IPR023584">
    <property type="entry name" value="Ribosome_recyc_fac_dom"/>
</dbReference>
<feature type="compositionally biased region" description="Low complexity" evidence="4">
    <location>
        <begin position="88"/>
        <end position="107"/>
    </location>
</feature>
<dbReference type="SUPFAM" id="SSF55194">
    <property type="entry name" value="Ribosome recycling factor, RRF"/>
    <property type="match status" value="1"/>
</dbReference>
<comment type="similarity">
    <text evidence="1">Belongs to the RRF family.</text>
</comment>
<dbReference type="PANTHER" id="PTHR20982">
    <property type="entry name" value="RIBOSOME RECYCLING FACTOR"/>
    <property type="match status" value="1"/>
</dbReference>
<dbReference type="Proteomes" id="UP001275084">
    <property type="component" value="Unassembled WGS sequence"/>
</dbReference>
<comment type="function">
    <text evidence="3">Necessary for protein synthesis in mitochondria. Functions as a ribosome recycling factor in mitochondria.</text>
</comment>
<evidence type="ECO:0000313" key="7">
    <source>
        <dbReference type="Proteomes" id="UP001275084"/>
    </source>
</evidence>
<sequence length="299" mass="32518">MKGARAANVLLHSSARTRSICSRTTTAPSLPSALAAPRCQLLPASITNGGATFAHASMASSGVRFFSVTHAVAKKAGKKGQKEDTKPAKASSSSPAADSADGSGADPENPTVFSDVAEQFQKAQTYTEEQVAQLLGGGRFNAKVIGALPVQPDRKSTQTYPLRELATVSPLGGRRFSILAFEEESIKPILSAVQKSDDFNQQPQRSDENPLELTLTVEPERADALVKRAKDLYHTWREQLREETHKRNKLHAKWQADGTITVDVSKSCRSKLQTLQTKYMDTINKAEKNTLRQIESKLG</sequence>
<reference evidence="6" key="2">
    <citation type="submission" date="2023-06" db="EMBL/GenBank/DDBJ databases">
        <authorList>
            <consortium name="Lawrence Berkeley National Laboratory"/>
            <person name="Haridas S."/>
            <person name="Hensen N."/>
            <person name="Bonometti L."/>
            <person name="Westerberg I."/>
            <person name="Brannstrom I.O."/>
            <person name="Guillou S."/>
            <person name="Cros-Aarteil S."/>
            <person name="Calhoun S."/>
            <person name="Kuo A."/>
            <person name="Mondo S."/>
            <person name="Pangilinan J."/>
            <person name="Riley R."/>
            <person name="Labutti K."/>
            <person name="Andreopoulos B."/>
            <person name="Lipzen A."/>
            <person name="Chen C."/>
            <person name="Yanf M."/>
            <person name="Daum C."/>
            <person name="Ng V."/>
            <person name="Clum A."/>
            <person name="Steindorff A."/>
            <person name="Ohm R."/>
            <person name="Martin F."/>
            <person name="Silar P."/>
            <person name="Natvig D."/>
            <person name="Lalanne C."/>
            <person name="Gautier V."/>
            <person name="Ament-Velasquez S.L."/>
            <person name="Kruys A."/>
            <person name="Hutchinson M.I."/>
            <person name="Powell A.J."/>
            <person name="Barry K."/>
            <person name="Miller A.N."/>
            <person name="Grigoriev I.V."/>
            <person name="Debuchy R."/>
            <person name="Gladieux P."/>
            <person name="Thoren M.H."/>
            <person name="Johannesson H."/>
        </authorList>
    </citation>
    <scope>NUCLEOTIDE SEQUENCE</scope>
    <source>
        <strain evidence="6">CBS 955.72</strain>
    </source>
</reference>
<reference evidence="6" key="1">
    <citation type="journal article" date="2023" name="Mol. Phylogenet. Evol.">
        <title>Genome-scale phylogeny and comparative genomics of the fungal order Sordariales.</title>
        <authorList>
            <person name="Hensen N."/>
            <person name="Bonometti L."/>
            <person name="Westerberg I."/>
            <person name="Brannstrom I.O."/>
            <person name="Guillou S."/>
            <person name="Cros-Aarteil S."/>
            <person name="Calhoun S."/>
            <person name="Haridas S."/>
            <person name="Kuo A."/>
            <person name="Mondo S."/>
            <person name="Pangilinan J."/>
            <person name="Riley R."/>
            <person name="LaButti K."/>
            <person name="Andreopoulos B."/>
            <person name="Lipzen A."/>
            <person name="Chen C."/>
            <person name="Yan M."/>
            <person name="Daum C."/>
            <person name="Ng V."/>
            <person name="Clum A."/>
            <person name="Steindorff A."/>
            <person name="Ohm R.A."/>
            <person name="Martin F."/>
            <person name="Silar P."/>
            <person name="Natvig D.O."/>
            <person name="Lalanne C."/>
            <person name="Gautier V."/>
            <person name="Ament-Velasquez S.L."/>
            <person name="Kruys A."/>
            <person name="Hutchinson M.I."/>
            <person name="Powell A.J."/>
            <person name="Barry K."/>
            <person name="Miller A.N."/>
            <person name="Grigoriev I.V."/>
            <person name="Debuchy R."/>
            <person name="Gladieux P."/>
            <person name="Hiltunen Thoren M."/>
            <person name="Johannesson H."/>
        </authorList>
    </citation>
    <scope>NUCLEOTIDE SEQUENCE</scope>
    <source>
        <strain evidence="6">CBS 955.72</strain>
    </source>
</reference>
<evidence type="ECO:0000256" key="4">
    <source>
        <dbReference type="SAM" id="MobiDB-lite"/>
    </source>
</evidence>
<comment type="caution">
    <text evidence="6">The sequence shown here is derived from an EMBL/GenBank/DDBJ whole genome shotgun (WGS) entry which is preliminary data.</text>
</comment>
<dbReference type="InterPro" id="IPR002661">
    <property type="entry name" value="Ribosome_recyc_fac"/>
</dbReference>
<keyword evidence="2" id="KW-0648">Protein biosynthesis</keyword>